<comment type="caution">
    <text evidence="1">The sequence shown here is derived from an EMBL/GenBank/DDBJ whole genome shotgun (WGS) entry which is preliminary data.</text>
</comment>
<dbReference type="Proteomes" id="UP000692954">
    <property type="component" value="Unassembled WGS sequence"/>
</dbReference>
<dbReference type="EMBL" id="CAJJDN010000164">
    <property type="protein sequence ID" value="CAD8126040.1"/>
    <property type="molecule type" value="Genomic_DNA"/>
</dbReference>
<dbReference type="AlphaFoldDB" id="A0A8S1RG70"/>
<gene>
    <name evidence="1" type="ORF">PSON_ATCC_30995.1.T1640062</name>
</gene>
<organism evidence="1 2">
    <name type="scientific">Paramecium sonneborni</name>
    <dbReference type="NCBI Taxonomy" id="65129"/>
    <lineage>
        <taxon>Eukaryota</taxon>
        <taxon>Sar</taxon>
        <taxon>Alveolata</taxon>
        <taxon>Ciliophora</taxon>
        <taxon>Intramacronucleata</taxon>
        <taxon>Oligohymenophorea</taxon>
        <taxon>Peniculida</taxon>
        <taxon>Parameciidae</taxon>
        <taxon>Paramecium</taxon>
    </lineage>
</organism>
<proteinExistence type="predicted"/>
<dbReference type="OrthoDB" id="297192at2759"/>
<name>A0A8S1RG70_9CILI</name>
<reference evidence="1" key="1">
    <citation type="submission" date="2021-01" db="EMBL/GenBank/DDBJ databases">
        <authorList>
            <consortium name="Genoscope - CEA"/>
            <person name="William W."/>
        </authorList>
    </citation>
    <scope>NUCLEOTIDE SEQUENCE</scope>
</reference>
<keyword evidence="2" id="KW-1185">Reference proteome</keyword>
<sequence length="238" mass="29091">MQPKEQPLKKRIPFFQEPIDVEQNWNIQKKRENQFRLRDKGKMNSGILLNKRMLYKRRKKHRRNLMMKQIFRMDLEMKEMIGRSKYKYNIILMLNKQTEQIFSQLQGAFAWVEKMRKKKPMTSDMQIKELLYFLNIDATNEEIEALNELANPEGEQDIQYEKLYKVFMNDQQQEQREVLEAFRLLSGSNRIEVDKLENWLYIYDKKYRNNTKQFIAQLKQSPSYKQGYLDFEKYVKEG</sequence>
<evidence type="ECO:0000313" key="1">
    <source>
        <dbReference type="EMBL" id="CAD8126040.1"/>
    </source>
</evidence>
<evidence type="ECO:0000313" key="2">
    <source>
        <dbReference type="Proteomes" id="UP000692954"/>
    </source>
</evidence>
<protein>
    <submittedName>
        <fullName evidence="1">Uncharacterized protein</fullName>
    </submittedName>
</protein>
<accession>A0A8S1RG70</accession>